<keyword evidence="3 5" id="KW-1133">Transmembrane helix</keyword>
<keyword evidence="4 5" id="KW-0472">Membrane</keyword>
<proteinExistence type="inferred from homology"/>
<comment type="similarity">
    <text evidence="5">Belongs to the binding-protein-dependent transport system permease family.</text>
</comment>
<dbReference type="AlphaFoldDB" id="A0A0X1KK86"/>
<dbReference type="PANTHER" id="PTHR43839:SF1">
    <property type="entry name" value="OPPC IN A BINDING PROTEIN-DEPENDENT TRANSPORT SYSTEM"/>
    <property type="match status" value="1"/>
</dbReference>
<dbReference type="InterPro" id="IPR035906">
    <property type="entry name" value="MetI-like_sf"/>
</dbReference>
<dbReference type="Proteomes" id="UP000062043">
    <property type="component" value="Chromosome"/>
</dbReference>
<dbReference type="KEGG" id="tgy:X802_05490"/>
<keyword evidence="5" id="KW-0813">Transport</keyword>
<evidence type="ECO:0000313" key="7">
    <source>
        <dbReference type="EMBL" id="AJC71684.1"/>
    </source>
</evidence>
<dbReference type="PANTHER" id="PTHR43839">
    <property type="entry name" value="OPPC IN A BINDING PROTEIN-DEPENDENT TRANSPORT SYSTEM"/>
    <property type="match status" value="1"/>
</dbReference>
<feature type="transmembrane region" description="Helical" evidence="5">
    <location>
        <begin position="335"/>
        <end position="354"/>
    </location>
</feature>
<gene>
    <name evidence="7" type="ORF">X802_05490</name>
</gene>
<accession>A0A0X1KK86</accession>
<evidence type="ECO:0000256" key="1">
    <source>
        <dbReference type="ARBA" id="ARBA00004141"/>
    </source>
</evidence>
<evidence type="ECO:0000313" key="8">
    <source>
        <dbReference type="Proteomes" id="UP000062043"/>
    </source>
</evidence>
<protein>
    <submittedName>
        <fullName evidence="7">Peptide transporter</fullName>
    </submittedName>
</protein>
<reference evidence="7 8" key="1">
    <citation type="submission" date="2014-01" db="EMBL/GenBank/DDBJ databases">
        <title>Genome sequencing of Thermococcus guaymasensis.</title>
        <authorList>
            <person name="Zhang X."/>
            <person name="Alvare G."/>
            <person name="Fristensky B."/>
            <person name="Chen L."/>
            <person name="Suen T."/>
            <person name="Chen Q."/>
            <person name="Ma K."/>
        </authorList>
    </citation>
    <scope>NUCLEOTIDE SEQUENCE [LARGE SCALE GENOMIC DNA]</scope>
    <source>
        <strain evidence="7 8">DSM 11113</strain>
    </source>
</reference>
<dbReference type="InterPro" id="IPR025966">
    <property type="entry name" value="OppC_N"/>
</dbReference>
<dbReference type="STRING" id="1432656.X802_05490"/>
<evidence type="ECO:0000256" key="4">
    <source>
        <dbReference type="ARBA" id="ARBA00023136"/>
    </source>
</evidence>
<dbReference type="InterPro" id="IPR000515">
    <property type="entry name" value="MetI-like"/>
</dbReference>
<comment type="subcellular location">
    <subcellularLocation>
        <location evidence="5">Cell membrane</location>
        <topology evidence="5">Multi-pass membrane protein</topology>
    </subcellularLocation>
    <subcellularLocation>
        <location evidence="1">Membrane</location>
        <topology evidence="1">Multi-pass membrane protein</topology>
    </subcellularLocation>
</comment>
<keyword evidence="2 5" id="KW-0812">Transmembrane</keyword>
<feature type="domain" description="ABC transmembrane type-1" evidence="6">
    <location>
        <begin position="270"/>
        <end position="463"/>
    </location>
</feature>
<dbReference type="OrthoDB" id="312811at2157"/>
<dbReference type="EMBL" id="CP007140">
    <property type="protein sequence ID" value="AJC71684.1"/>
    <property type="molecule type" value="Genomic_DNA"/>
</dbReference>
<name>A0A0X1KK86_9EURY</name>
<dbReference type="SUPFAM" id="SSF161098">
    <property type="entry name" value="MetI-like"/>
    <property type="match status" value="1"/>
</dbReference>
<feature type="transmembrane region" description="Helical" evidence="5">
    <location>
        <begin position="312"/>
        <end position="329"/>
    </location>
</feature>
<evidence type="ECO:0000256" key="3">
    <source>
        <dbReference type="ARBA" id="ARBA00022989"/>
    </source>
</evidence>
<evidence type="ECO:0000259" key="6">
    <source>
        <dbReference type="PROSITE" id="PS50928"/>
    </source>
</evidence>
<evidence type="ECO:0000256" key="5">
    <source>
        <dbReference type="RuleBase" id="RU363032"/>
    </source>
</evidence>
<dbReference type="RefSeq" id="WP_062371633.1">
    <property type="nucleotide sequence ID" value="NZ_CP007140.1"/>
</dbReference>
<evidence type="ECO:0000256" key="2">
    <source>
        <dbReference type="ARBA" id="ARBA00022692"/>
    </source>
</evidence>
<feature type="transmembrane region" description="Helical" evidence="5">
    <location>
        <begin position="441"/>
        <end position="466"/>
    </location>
</feature>
<dbReference type="PROSITE" id="PS50928">
    <property type="entry name" value="ABC_TM1"/>
    <property type="match status" value="1"/>
</dbReference>
<dbReference type="GO" id="GO:0055085">
    <property type="term" value="P:transmembrane transport"/>
    <property type="evidence" value="ECO:0007669"/>
    <property type="project" value="InterPro"/>
</dbReference>
<dbReference type="PATRIC" id="fig|1432656.3.peg.1068"/>
<sequence>MRWVDFKESLSEFWSEFRRQKSGMLGLALLIFLIFIAVAAPVLTSPDIPDKWQSFWVDNPKNVPPTWINVFSSEDKAPHFVIQGEELQKLVTVNDSEYVIEVKYDNKYDIPPQDIVIKDVVGNSSSTGRVRRKPSITVIVERPDGKELTLLKNYKFSGEAVIQLGSNPQVRDALIQWLKEEGVPIDPTEEFQLKTLMDATKVLFGKLSDDILTNPQPLKGEYKFKLIFKTPAGTSVSFDNTKIIFTGRTYGWLGTDFKGRDLLAGIIWGSRVSLVIGISVAVVSVLIGIFYGVTSAYLGGWSDELMMRFQEFMASIPSLPILILMGTYFGGHIKLWQIVALLALFGWVGIARVARSMALQIKEQTYIEAARVLGAGTGRIIFKHMVPQLLPYAFAQMALSVPSAVLSEASLSYLGLGDPTAVTWGQILHDAQVAGAAVNGYWWWVIPPGLAIALVGLTFVLIGTALDRVLNPRLRRL</sequence>
<dbReference type="CDD" id="cd06261">
    <property type="entry name" value="TM_PBP2"/>
    <property type="match status" value="1"/>
</dbReference>
<keyword evidence="8" id="KW-1185">Reference proteome</keyword>
<dbReference type="Pfam" id="PF00528">
    <property type="entry name" value="BPD_transp_1"/>
    <property type="match status" value="1"/>
</dbReference>
<feature type="transmembrane region" description="Helical" evidence="5">
    <location>
        <begin position="274"/>
        <end position="300"/>
    </location>
</feature>
<dbReference type="GeneID" id="27135107"/>
<dbReference type="Gene3D" id="1.10.3720.10">
    <property type="entry name" value="MetI-like"/>
    <property type="match status" value="1"/>
</dbReference>
<dbReference type="GO" id="GO:0005886">
    <property type="term" value="C:plasma membrane"/>
    <property type="evidence" value="ECO:0007669"/>
    <property type="project" value="UniProtKB-SubCell"/>
</dbReference>
<dbReference type="Pfam" id="PF12911">
    <property type="entry name" value="OppC_N"/>
    <property type="match status" value="1"/>
</dbReference>
<organism evidence="7 8">
    <name type="scientific">Thermococcus guaymasensis DSM 11113</name>
    <dbReference type="NCBI Taxonomy" id="1432656"/>
    <lineage>
        <taxon>Archaea</taxon>
        <taxon>Methanobacteriati</taxon>
        <taxon>Methanobacteriota</taxon>
        <taxon>Thermococci</taxon>
        <taxon>Thermococcales</taxon>
        <taxon>Thermococcaceae</taxon>
        <taxon>Thermococcus</taxon>
    </lineage>
</organism>